<dbReference type="InterPro" id="IPR027417">
    <property type="entry name" value="P-loop_NTPase"/>
</dbReference>
<dbReference type="Gene3D" id="3.40.50.300">
    <property type="entry name" value="P-loop containing nucleotide triphosphate hydrolases"/>
    <property type="match status" value="1"/>
</dbReference>
<dbReference type="RefSeq" id="WP_092731297.1">
    <property type="nucleotide sequence ID" value="NZ_FNPC01000003.1"/>
</dbReference>
<dbReference type="SMART" id="SM00382">
    <property type="entry name" value="AAA"/>
    <property type="match status" value="1"/>
</dbReference>
<evidence type="ECO:0000259" key="5">
    <source>
        <dbReference type="PROSITE" id="PS50893"/>
    </source>
</evidence>
<dbReference type="InterPro" id="IPR003593">
    <property type="entry name" value="AAA+_ATPase"/>
</dbReference>
<dbReference type="CDD" id="cd03230">
    <property type="entry name" value="ABC_DR_subfamily_A"/>
    <property type="match status" value="1"/>
</dbReference>
<dbReference type="PROSITE" id="PS50893">
    <property type="entry name" value="ABC_TRANSPORTER_2"/>
    <property type="match status" value="1"/>
</dbReference>
<dbReference type="InterPro" id="IPR017871">
    <property type="entry name" value="ABC_transporter-like_CS"/>
</dbReference>
<dbReference type="Proteomes" id="UP000199079">
    <property type="component" value="Unassembled WGS sequence"/>
</dbReference>
<accession>A0A1H3GYR5</accession>
<dbReference type="InterPro" id="IPR003439">
    <property type="entry name" value="ABC_transporter-like_ATP-bd"/>
</dbReference>
<dbReference type="InterPro" id="IPR051782">
    <property type="entry name" value="ABC_Transporter_VariousFunc"/>
</dbReference>
<dbReference type="PROSITE" id="PS00211">
    <property type="entry name" value="ABC_TRANSPORTER_1"/>
    <property type="match status" value="1"/>
</dbReference>
<keyword evidence="1" id="KW-0813">Transport</keyword>
<dbReference type="EMBL" id="FNPC01000003">
    <property type="protein sequence ID" value="SDY08381.1"/>
    <property type="molecule type" value="Genomic_DNA"/>
</dbReference>
<evidence type="ECO:0000256" key="4">
    <source>
        <dbReference type="SAM" id="MobiDB-lite"/>
    </source>
</evidence>
<dbReference type="SUPFAM" id="SSF52540">
    <property type="entry name" value="P-loop containing nucleoside triphosphate hydrolases"/>
    <property type="match status" value="1"/>
</dbReference>
<evidence type="ECO:0000256" key="1">
    <source>
        <dbReference type="ARBA" id="ARBA00022448"/>
    </source>
</evidence>
<proteinExistence type="predicted"/>
<evidence type="ECO:0000313" key="7">
    <source>
        <dbReference type="Proteomes" id="UP000199079"/>
    </source>
</evidence>
<dbReference type="Pfam" id="PF00005">
    <property type="entry name" value="ABC_tran"/>
    <property type="match status" value="1"/>
</dbReference>
<gene>
    <name evidence="6" type="ORF">SAMN05216564_10347</name>
</gene>
<sequence>MTRERHAIETRDLTKRFETDVAVDGLDLAVERGTVYGFLGPNGAGKTTTMRMLTSLTRPTDGEAWIDGKPVSDRDAIRASIGYLPEEPPVFDELTGREQLEYFGRLRNIPAAELNDRIVTWLDRFGLTGDADKRIADYSKGMRQKVGLIQALLHDPDVVFLDEPTSGLDPRAARTVLDVIAELTDDGHTVFLSTHILSVVEELADVVGVLSEGDLVTEGSPAELTARMEAEAGTTLEDVFLSVTAERDPVAPESESEAIAGPGNPRDGSNGDADGTASSTRPDDR</sequence>
<keyword evidence="7" id="KW-1185">Reference proteome</keyword>
<evidence type="ECO:0000256" key="3">
    <source>
        <dbReference type="ARBA" id="ARBA00022840"/>
    </source>
</evidence>
<name>A0A1H3GYR5_9EURY</name>
<dbReference type="OrthoDB" id="87732at2157"/>
<evidence type="ECO:0000313" key="6">
    <source>
        <dbReference type="EMBL" id="SDY08381.1"/>
    </source>
</evidence>
<evidence type="ECO:0000256" key="2">
    <source>
        <dbReference type="ARBA" id="ARBA00022741"/>
    </source>
</evidence>
<dbReference type="AlphaFoldDB" id="A0A1H3GYR5"/>
<reference evidence="7" key="1">
    <citation type="submission" date="2016-10" db="EMBL/GenBank/DDBJ databases">
        <authorList>
            <person name="Varghese N."/>
            <person name="Submissions S."/>
        </authorList>
    </citation>
    <scope>NUCLEOTIDE SEQUENCE [LARGE SCALE GENOMIC DNA]</scope>
    <source>
        <strain evidence="7">DC30,IBRC 10041,KCTC 4046</strain>
    </source>
</reference>
<organism evidence="6 7">
    <name type="scientific">Halopenitus persicus</name>
    <dbReference type="NCBI Taxonomy" id="1048396"/>
    <lineage>
        <taxon>Archaea</taxon>
        <taxon>Methanobacteriati</taxon>
        <taxon>Methanobacteriota</taxon>
        <taxon>Stenosarchaea group</taxon>
        <taxon>Halobacteria</taxon>
        <taxon>Halobacteriales</taxon>
        <taxon>Haloferacaceae</taxon>
        <taxon>Halopenitus</taxon>
    </lineage>
</organism>
<dbReference type="PANTHER" id="PTHR42939:SF1">
    <property type="entry name" value="ABC TRANSPORTER ATP-BINDING PROTEIN ALBC-RELATED"/>
    <property type="match status" value="1"/>
</dbReference>
<dbReference type="GO" id="GO:0016887">
    <property type="term" value="F:ATP hydrolysis activity"/>
    <property type="evidence" value="ECO:0007669"/>
    <property type="project" value="InterPro"/>
</dbReference>
<protein>
    <submittedName>
        <fullName evidence="6">ABC-2 type transport system ATP-binding protein</fullName>
    </submittedName>
</protein>
<dbReference type="GO" id="GO:0005524">
    <property type="term" value="F:ATP binding"/>
    <property type="evidence" value="ECO:0007669"/>
    <property type="project" value="UniProtKB-KW"/>
</dbReference>
<dbReference type="PANTHER" id="PTHR42939">
    <property type="entry name" value="ABC TRANSPORTER ATP-BINDING PROTEIN ALBC-RELATED"/>
    <property type="match status" value="1"/>
</dbReference>
<keyword evidence="3 6" id="KW-0067">ATP-binding</keyword>
<feature type="compositionally biased region" description="Polar residues" evidence="4">
    <location>
        <begin position="276"/>
        <end position="285"/>
    </location>
</feature>
<feature type="domain" description="ABC transporter" evidence="5">
    <location>
        <begin position="8"/>
        <end position="237"/>
    </location>
</feature>
<feature type="region of interest" description="Disordered" evidence="4">
    <location>
        <begin position="245"/>
        <end position="285"/>
    </location>
</feature>
<keyword evidence="2" id="KW-0547">Nucleotide-binding</keyword>